<dbReference type="Pfam" id="PF07907">
    <property type="entry name" value="YibE_F"/>
    <property type="match status" value="1"/>
</dbReference>
<evidence type="ECO:0000313" key="3">
    <source>
        <dbReference type="Proteomes" id="UP000251431"/>
    </source>
</evidence>
<feature type="transmembrane region" description="Helical" evidence="1">
    <location>
        <begin position="179"/>
        <end position="202"/>
    </location>
</feature>
<feature type="transmembrane region" description="Helical" evidence="1">
    <location>
        <begin position="222"/>
        <end position="248"/>
    </location>
</feature>
<dbReference type="PIRSF" id="PIRSF031503">
    <property type="entry name" value="UCP031503_mp"/>
    <property type="match status" value="1"/>
</dbReference>
<keyword evidence="1" id="KW-1133">Transmembrane helix</keyword>
<feature type="transmembrane region" description="Helical" evidence="1">
    <location>
        <begin position="52"/>
        <end position="71"/>
    </location>
</feature>
<dbReference type="Proteomes" id="UP000251431">
    <property type="component" value="Unassembled WGS sequence"/>
</dbReference>
<dbReference type="RefSeq" id="WP_112117693.1">
    <property type="nucleotide sequence ID" value="NZ_JARMTG010000001.1"/>
</dbReference>
<accession>A0A2X0ZF77</accession>
<organism evidence="2 3">
    <name type="scientific">Lysinibacillus capsici</name>
    <dbReference type="NCBI Taxonomy" id="2115968"/>
    <lineage>
        <taxon>Bacteria</taxon>
        <taxon>Bacillati</taxon>
        <taxon>Bacillota</taxon>
        <taxon>Bacilli</taxon>
        <taxon>Bacillales</taxon>
        <taxon>Bacillaceae</taxon>
        <taxon>Lysinibacillus</taxon>
    </lineage>
</organism>
<evidence type="ECO:0000313" key="2">
    <source>
        <dbReference type="EMBL" id="SPU00302.1"/>
    </source>
</evidence>
<gene>
    <name evidence="2" type="ORF">NCTC7582_03184</name>
</gene>
<sequence length="258" mass="28464">MNVVVLLAVILFVLMVLVGGRQGIRSFLSLFLNFGVLFVTIFLMTNPKNSPIILTFIACTVISCISLFYINKTNSKTITAFISTMVTIGMLLLFITFVTEKSMIQGFGEESTEEISIFSLYIGVNFVQIGASVIIMSTIGAIMDVAISIATSMHEIFYRNPSMSRKKLFTVGLSIGRDILGTDTNTLFFAFFGGYLSLLIWFKDLSYSIGEIVNSKVFSAEMTTIFCAGIGIALIIPIAACINAFYLIRTREKTEKLL</sequence>
<dbReference type="PANTHER" id="PTHR41771:SF1">
    <property type="entry name" value="MEMBRANE PROTEIN"/>
    <property type="match status" value="1"/>
</dbReference>
<dbReference type="InterPro" id="IPR014564">
    <property type="entry name" value="UCP031503_TM"/>
</dbReference>
<dbReference type="STRING" id="1421.A2J09_03600"/>
<dbReference type="AlphaFoldDB" id="A0A2X0ZF77"/>
<keyword evidence="1" id="KW-0472">Membrane</keyword>
<reference evidence="2 3" key="1">
    <citation type="submission" date="2018-06" db="EMBL/GenBank/DDBJ databases">
        <authorList>
            <consortium name="Pathogen Informatics"/>
            <person name="Doyle S."/>
        </authorList>
    </citation>
    <scope>NUCLEOTIDE SEQUENCE [LARGE SCALE GENOMIC DNA]</scope>
    <source>
        <strain evidence="2 3">NCTC7582</strain>
    </source>
</reference>
<feature type="transmembrane region" description="Helical" evidence="1">
    <location>
        <begin position="28"/>
        <end position="45"/>
    </location>
</feature>
<protein>
    <submittedName>
        <fullName evidence="2">YibE/F family protein</fullName>
    </submittedName>
</protein>
<proteinExistence type="predicted"/>
<feature type="transmembrane region" description="Helical" evidence="1">
    <location>
        <begin position="77"/>
        <end position="98"/>
    </location>
</feature>
<dbReference type="PANTHER" id="PTHR41771">
    <property type="entry name" value="MEMBRANE PROTEIN-RELATED"/>
    <property type="match status" value="1"/>
</dbReference>
<keyword evidence="1" id="KW-0812">Transmembrane</keyword>
<dbReference type="EMBL" id="UAQE01000001">
    <property type="protein sequence ID" value="SPU00302.1"/>
    <property type="molecule type" value="Genomic_DNA"/>
</dbReference>
<dbReference type="InterPro" id="IPR012507">
    <property type="entry name" value="YibE_F"/>
</dbReference>
<evidence type="ECO:0000256" key="1">
    <source>
        <dbReference type="SAM" id="Phobius"/>
    </source>
</evidence>
<name>A0A2X0ZF77_9BACI</name>